<reference evidence="3 4" key="1">
    <citation type="journal article" date="2007" name="Nature">
        <title>Genome of the marsupial Monodelphis domestica reveals innovation in non-coding sequences.</title>
        <authorList>
            <person name="Mikkelsen T.S."/>
            <person name="Wakefield M.J."/>
            <person name="Aken B."/>
            <person name="Amemiya C.T."/>
            <person name="Chang J.L."/>
            <person name="Duke S."/>
            <person name="Garber M."/>
            <person name="Gentles A.J."/>
            <person name="Goodstadt L."/>
            <person name="Heger A."/>
            <person name="Jurka J."/>
            <person name="Kamal M."/>
            <person name="Mauceli E."/>
            <person name="Searle S.M."/>
            <person name="Sharpe T."/>
            <person name="Baker M.L."/>
            <person name="Batzer M.A."/>
            <person name="Benos P.V."/>
            <person name="Belov K."/>
            <person name="Clamp M."/>
            <person name="Cook A."/>
            <person name="Cuff J."/>
            <person name="Das R."/>
            <person name="Davidow L."/>
            <person name="Deakin J.E."/>
            <person name="Fazzari M.J."/>
            <person name="Glass J.L."/>
            <person name="Grabherr M."/>
            <person name="Greally J.M."/>
            <person name="Gu W."/>
            <person name="Hore T.A."/>
            <person name="Huttley G.A."/>
            <person name="Kleber M."/>
            <person name="Jirtle R.L."/>
            <person name="Koina E."/>
            <person name="Lee J.T."/>
            <person name="Mahony S."/>
            <person name="Marra M.A."/>
            <person name="Miller R.D."/>
            <person name="Nicholls R.D."/>
            <person name="Oda M."/>
            <person name="Papenfuss A.T."/>
            <person name="Parra Z.E."/>
            <person name="Pollock D.D."/>
            <person name="Ray D.A."/>
            <person name="Schein J.E."/>
            <person name="Speed T.P."/>
            <person name="Thompson K."/>
            <person name="VandeBerg J.L."/>
            <person name="Wade C.M."/>
            <person name="Walker J.A."/>
            <person name="Waters P.D."/>
            <person name="Webber C."/>
            <person name="Weidman J.R."/>
            <person name="Xie X."/>
            <person name="Zody M.C."/>
            <person name="Baldwin J."/>
            <person name="Abdouelleil A."/>
            <person name="Abdulkadir J."/>
            <person name="Abebe A."/>
            <person name="Abera B."/>
            <person name="Abreu J."/>
            <person name="Acer S.C."/>
            <person name="Aftuck L."/>
            <person name="Alexander A."/>
            <person name="An P."/>
            <person name="Anderson E."/>
            <person name="Anderson S."/>
            <person name="Arachi H."/>
            <person name="Azer M."/>
            <person name="Bachantsang P."/>
            <person name="Barry A."/>
            <person name="Bayul T."/>
            <person name="Berlin A."/>
            <person name="Bessette D."/>
            <person name="Bloom T."/>
            <person name="Bloom T."/>
            <person name="Boguslavskiy L."/>
            <person name="Bonnet C."/>
            <person name="Boukhgalter B."/>
            <person name="Bourzgui I."/>
            <person name="Brown A."/>
            <person name="Cahill P."/>
            <person name="Channer S."/>
            <person name="Cheshatsang Y."/>
            <person name="Chuda L."/>
            <person name="Citroen M."/>
            <person name="Collymore A."/>
            <person name="Cooke P."/>
            <person name="Costello M."/>
            <person name="D'Aco K."/>
            <person name="Daza R."/>
            <person name="De Haan G."/>
            <person name="DeGray S."/>
            <person name="DeMaso C."/>
            <person name="Dhargay N."/>
            <person name="Dooley K."/>
            <person name="Dooley E."/>
            <person name="Doricent M."/>
            <person name="Dorje P."/>
            <person name="Dorjee K."/>
            <person name="Dupes A."/>
            <person name="Elong R."/>
            <person name="Falk J."/>
            <person name="Farina A."/>
            <person name="Faro S."/>
            <person name="Ferguson D."/>
            <person name="Fisher S."/>
            <person name="Foley C.D."/>
            <person name="Franke A."/>
            <person name="Friedrich D."/>
            <person name="Gadbois L."/>
            <person name="Gearin G."/>
            <person name="Gearin C.R."/>
            <person name="Giannoukos G."/>
            <person name="Goode T."/>
            <person name="Graham J."/>
            <person name="Grandbois E."/>
            <person name="Grewal S."/>
            <person name="Gyaltsen K."/>
            <person name="Hafez N."/>
            <person name="Hagos B."/>
            <person name="Hall J."/>
            <person name="Henson C."/>
            <person name="Hollinger A."/>
            <person name="Honan T."/>
            <person name="Huard M.D."/>
            <person name="Hughes L."/>
            <person name="Hurhula B."/>
            <person name="Husby M.E."/>
            <person name="Kamat A."/>
            <person name="Kanga B."/>
            <person name="Kashin S."/>
            <person name="Khazanovich D."/>
            <person name="Kisner P."/>
            <person name="Lance K."/>
            <person name="Lara M."/>
            <person name="Lee W."/>
            <person name="Lennon N."/>
            <person name="Letendre F."/>
            <person name="LeVine R."/>
            <person name="Lipovsky A."/>
            <person name="Liu X."/>
            <person name="Liu J."/>
            <person name="Liu S."/>
            <person name="Lokyitsang T."/>
            <person name="Lokyitsang Y."/>
            <person name="Lubonja R."/>
            <person name="Lui A."/>
            <person name="MacDonald P."/>
            <person name="Magnisalis V."/>
            <person name="Maru K."/>
            <person name="Matthews C."/>
            <person name="McCusker W."/>
            <person name="McDonough S."/>
            <person name="Mehta T."/>
            <person name="Meldrim J."/>
            <person name="Meneus L."/>
            <person name="Mihai O."/>
            <person name="Mihalev A."/>
            <person name="Mihova T."/>
            <person name="Mittelman R."/>
            <person name="Mlenga V."/>
            <person name="Montmayeur A."/>
            <person name="Mulrain L."/>
            <person name="Navidi A."/>
            <person name="Naylor J."/>
            <person name="Negash T."/>
            <person name="Nguyen T."/>
            <person name="Nguyen N."/>
            <person name="Nicol R."/>
            <person name="Norbu C."/>
            <person name="Norbu N."/>
            <person name="Novod N."/>
            <person name="O'Neill B."/>
            <person name="Osman S."/>
            <person name="Markiewicz E."/>
            <person name="Oyono O.L."/>
            <person name="Patti C."/>
            <person name="Phunkhang P."/>
            <person name="Pierre F."/>
            <person name="Priest M."/>
            <person name="Raghuraman S."/>
            <person name="Rege F."/>
            <person name="Reyes R."/>
            <person name="Rise C."/>
            <person name="Rogov P."/>
            <person name="Ross K."/>
            <person name="Ryan E."/>
            <person name="Settipalli S."/>
            <person name="Shea T."/>
            <person name="Sherpa N."/>
            <person name="Shi L."/>
            <person name="Shih D."/>
            <person name="Sparrow T."/>
            <person name="Spaulding J."/>
            <person name="Stalker J."/>
            <person name="Stange-Thomann N."/>
            <person name="Stavropoulos S."/>
            <person name="Stone C."/>
            <person name="Strader C."/>
            <person name="Tesfaye S."/>
            <person name="Thomson T."/>
            <person name="Thoulutsang Y."/>
            <person name="Thoulutsang D."/>
            <person name="Topham K."/>
            <person name="Topping I."/>
            <person name="Tsamla T."/>
            <person name="Vassiliev H."/>
            <person name="Vo A."/>
            <person name="Wangchuk T."/>
            <person name="Wangdi T."/>
            <person name="Weiand M."/>
            <person name="Wilkinson J."/>
            <person name="Wilson A."/>
            <person name="Yadav S."/>
            <person name="Young G."/>
            <person name="Yu Q."/>
            <person name="Zembek L."/>
            <person name="Zhong D."/>
            <person name="Zimmer A."/>
            <person name="Zwirko Z."/>
            <person name="Jaffe D.B."/>
            <person name="Alvarez P."/>
            <person name="Brockman W."/>
            <person name="Butler J."/>
            <person name="Chin C."/>
            <person name="Gnerre S."/>
            <person name="MacCallum I."/>
            <person name="Graves J.A."/>
            <person name="Ponting C.P."/>
            <person name="Breen M."/>
            <person name="Samollow P.B."/>
            <person name="Lander E.S."/>
            <person name="Lindblad-Toh K."/>
        </authorList>
    </citation>
    <scope>NUCLEOTIDE SEQUENCE [LARGE SCALE GENOMIC DNA]</scope>
</reference>
<keyword evidence="2" id="KW-0472">Membrane</keyword>
<keyword evidence="2" id="KW-1133">Transmembrane helix</keyword>
<dbReference type="InParanoid" id="F7FIH3"/>
<dbReference type="InterPro" id="IPR042319">
    <property type="entry name" value="GINM1"/>
</dbReference>
<feature type="transmembrane region" description="Helical" evidence="2">
    <location>
        <begin position="326"/>
        <end position="355"/>
    </location>
</feature>
<dbReference type="Bgee" id="ENSMODG00000016822">
    <property type="expression patterns" value="Expressed in uterine wall and 20 other cell types or tissues"/>
</dbReference>
<evidence type="ECO:0000256" key="2">
    <source>
        <dbReference type="SAM" id="Phobius"/>
    </source>
</evidence>
<name>F7FIH3_MONDO</name>
<dbReference type="STRING" id="13616.ENSMODP00000020996"/>
<dbReference type="OrthoDB" id="10022429at2759"/>
<feature type="region of interest" description="Disordered" evidence="1">
    <location>
        <begin position="32"/>
        <end position="71"/>
    </location>
</feature>
<dbReference type="Ensembl" id="ENSMODT00000021366.3">
    <property type="protein sequence ID" value="ENSMODP00000020996.2"/>
    <property type="gene ID" value="ENSMODG00000016822.3"/>
</dbReference>
<dbReference type="KEGG" id="mdo:100032041"/>
<feature type="compositionally biased region" description="Pro residues" evidence="1">
    <location>
        <begin position="44"/>
        <end position="57"/>
    </location>
</feature>
<evidence type="ECO:0000313" key="4">
    <source>
        <dbReference type="Proteomes" id="UP000002280"/>
    </source>
</evidence>
<organism evidence="3 4">
    <name type="scientific">Monodelphis domestica</name>
    <name type="common">Gray short-tailed opossum</name>
    <dbReference type="NCBI Taxonomy" id="13616"/>
    <lineage>
        <taxon>Eukaryota</taxon>
        <taxon>Metazoa</taxon>
        <taxon>Chordata</taxon>
        <taxon>Craniata</taxon>
        <taxon>Vertebrata</taxon>
        <taxon>Euteleostomi</taxon>
        <taxon>Mammalia</taxon>
        <taxon>Metatheria</taxon>
        <taxon>Didelphimorphia</taxon>
        <taxon>Didelphidae</taxon>
        <taxon>Monodelphis</taxon>
    </lineage>
</organism>
<evidence type="ECO:0000313" key="3">
    <source>
        <dbReference type="Ensembl" id="ENSMODP00000020996.2"/>
    </source>
</evidence>
<dbReference type="FunCoup" id="F7FIH3">
    <property type="interactions" value="180"/>
</dbReference>
<reference evidence="3" key="2">
    <citation type="submission" date="2025-08" db="UniProtKB">
        <authorList>
            <consortium name="Ensembl"/>
        </authorList>
    </citation>
    <scope>IDENTIFICATION</scope>
</reference>
<dbReference type="OMA" id="ISAMPRE"/>
<gene>
    <name evidence="3" type="primary">GINM1</name>
</gene>
<keyword evidence="2" id="KW-0812">Transmembrane</keyword>
<dbReference type="HOGENOM" id="CLU_084379_0_0_1"/>
<dbReference type="eggNOG" id="ENOG502RWUZ">
    <property type="taxonomic scope" value="Eukaryota"/>
</dbReference>
<accession>F7FIH3</accession>
<reference evidence="3" key="3">
    <citation type="submission" date="2025-09" db="UniProtKB">
        <authorList>
            <consortium name="Ensembl"/>
        </authorList>
    </citation>
    <scope>IDENTIFICATION</scope>
</reference>
<dbReference type="PROSITE" id="PS51257">
    <property type="entry name" value="PROKAR_LIPOPROTEIN"/>
    <property type="match status" value="1"/>
</dbReference>
<dbReference type="PANTHER" id="PTHR28549:SF1">
    <property type="entry name" value="GLYCOPROTEIN INTEGRAL MEMBRANE PROTEIN 1"/>
    <property type="match status" value="1"/>
</dbReference>
<dbReference type="CTD" id="116254"/>
<dbReference type="PANTHER" id="PTHR28549">
    <property type="entry name" value="GLYCOPROTEIN INTEGRAL MEMBRANE PROTEIN 1"/>
    <property type="match status" value="1"/>
</dbReference>
<proteinExistence type="predicted"/>
<sequence>MRLTVYLDWRVLGNLLVETAARNWSTAFSAAASCSSQPSSPGRLAPPPRPPRVPLPRAPSRRPAPSTKMEGAPPSAPLLLLVLLLLLPLLQAPGRLLAGASEPPSAASFTQDNIKINVTTLEDDGELHEKQVVLNIIYENGQIYVNDFPLKSGVTRIRGEAFIVEDENLENLKVKGYFGTVSIRILVHQWPLASSSNVQMIAIQEEVVDIDGKKAQQKVVIEVGILVKNHRVHRRSNYTVPLEESILYSIPRDNDVFFTFPHLSQKDSPSALQTTSQYLVRNVETTINEDPLPDKLPETPLRAEPPSSYKVICQLMEDFRKYICKFWINIFPVLFMFMNIMVLGIIGAAIVIAILKVLFPHYESKGILHLDKVDYHKYYPNISETTEEPKITLEEKICI</sequence>
<evidence type="ECO:0000256" key="1">
    <source>
        <dbReference type="SAM" id="MobiDB-lite"/>
    </source>
</evidence>
<protein>
    <submittedName>
        <fullName evidence="3">Glycosylated integral membrane protein 1</fullName>
    </submittedName>
</protein>
<feature type="compositionally biased region" description="Low complexity" evidence="1">
    <location>
        <begin position="32"/>
        <end position="43"/>
    </location>
</feature>
<dbReference type="GeneTree" id="ENSGT00390000008373"/>
<dbReference type="GeneID" id="100032041"/>
<dbReference type="AlphaFoldDB" id="F7FIH3"/>
<dbReference type="Proteomes" id="UP000002280">
    <property type="component" value="Chromosome 2"/>
</dbReference>
<feature type="compositionally biased region" description="Low complexity" evidence="1">
    <location>
        <begin position="61"/>
        <end position="71"/>
    </location>
</feature>
<keyword evidence="4" id="KW-1185">Reference proteome</keyword>